<dbReference type="GO" id="GO:0005737">
    <property type="term" value="C:cytoplasm"/>
    <property type="evidence" value="ECO:0007669"/>
    <property type="project" value="UniProtKB-SubCell"/>
</dbReference>
<feature type="binding site" evidence="9">
    <location>
        <begin position="14"/>
        <end position="15"/>
    </location>
    <ligand>
        <name>ATP</name>
        <dbReference type="ChEBI" id="CHEBI:30616"/>
    </ligand>
</feature>
<comment type="pathway">
    <text evidence="9">Cofactor biosynthesis; coenzyme A biosynthesis; CoA from (R)-pantothenate: step 4/5.</text>
</comment>
<reference evidence="11 14" key="2">
    <citation type="submission" date="2019-02" db="EMBL/GenBank/DDBJ databases">
        <title>Complete genome sequence of Desulfobacter hydrogenophilus AcRS1.</title>
        <authorList>
            <person name="Marietou A."/>
            <person name="Lund M.B."/>
            <person name="Marshall I.P.G."/>
            <person name="Schreiber L."/>
            <person name="Jorgensen B."/>
        </authorList>
    </citation>
    <scope>NUCLEOTIDE SEQUENCE [LARGE SCALE GENOMIC DNA]</scope>
    <source>
        <strain evidence="11 14">AcRS1</strain>
    </source>
</reference>
<dbReference type="Pfam" id="PF01467">
    <property type="entry name" value="CTP_transf_like"/>
    <property type="match status" value="1"/>
</dbReference>
<comment type="function">
    <text evidence="9">Reversibly transfers an adenylyl group from ATP to 4'-phosphopantetheine, yielding dephospho-CoA (dPCoA) and pyrophosphate.</text>
</comment>
<gene>
    <name evidence="9" type="primary">coaD</name>
    <name evidence="12" type="ORF">DO021_08675</name>
    <name evidence="11" type="ORF">EYB58_10020</name>
</gene>
<feature type="binding site" evidence="9">
    <location>
        <position position="14"/>
    </location>
    <ligand>
        <name>substrate</name>
    </ligand>
</feature>
<dbReference type="GO" id="GO:0015937">
    <property type="term" value="P:coenzyme A biosynthetic process"/>
    <property type="evidence" value="ECO:0007669"/>
    <property type="project" value="UniProtKB-UniRule"/>
</dbReference>
<dbReference type="CDD" id="cd02163">
    <property type="entry name" value="PPAT"/>
    <property type="match status" value="1"/>
</dbReference>
<feature type="binding site" evidence="9">
    <location>
        <position position="85"/>
    </location>
    <ligand>
        <name>substrate</name>
    </ligand>
</feature>
<dbReference type="PANTHER" id="PTHR21342:SF1">
    <property type="entry name" value="PHOSPHOPANTETHEINE ADENYLYLTRANSFERASE"/>
    <property type="match status" value="1"/>
</dbReference>
<feature type="binding site" evidence="9">
    <location>
        <begin position="100"/>
        <end position="102"/>
    </location>
    <ligand>
        <name>ATP</name>
        <dbReference type="ChEBI" id="CHEBI:30616"/>
    </ligand>
</feature>
<evidence type="ECO:0000256" key="8">
    <source>
        <dbReference type="ARBA" id="ARBA00029346"/>
    </source>
</evidence>
<accession>A0A328FCI2</accession>
<evidence type="ECO:0000256" key="7">
    <source>
        <dbReference type="ARBA" id="ARBA00022993"/>
    </source>
</evidence>
<keyword evidence="4 9" id="KW-0547">Nucleotide-binding</keyword>
<evidence type="ECO:0000256" key="5">
    <source>
        <dbReference type="ARBA" id="ARBA00022840"/>
    </source>
</evidence>
<comment type="cofactor">
    <cofactor evidence="9">
        <name>Mg(2+)</name>
        <dbReference type="ChEBI" id="CHEBI:18420"/>
    </cofactor>
</comment>
<dbReference type="Proteomes" id="UP000248798">
    <property type="component" value="Unassembled WGS sequence"/>
</dbReference>
<keyword evidence="5 9" id="KW-0067">ATP-binding</keyword>
<keyword evidence="3 9" id="KW-0548">Nucleotidyltransferase</keyword>
<dbReference type="HAMAP" id="MF_00151">
    <property type="entry name" value="PPAT_bact"/>
    <property type="match status" value="1"/>
</dbReference>
<dbReference type="EMBL" id="QLNI01000015">
    <property type="protein sequence ID" value="RAM02351.1"/>
    <property type="molecule type" value="Genomic_DNA"/>
</dbReference>
<feature type="binding site" evidence="9">
    <location>
        <position position="46"/>
    </location>
    <ligand>
        <name>substrate</name>
    </ligand>
</feature>
<evidence type="ECO:0000259" key="10">
    <source>
        <dbReference type="Pfam" id="PF01467"/>
    </source>
</evidence>
<dbReference type="Proteomes" id="UP000293902">
    <property type="component" value="Chromosome"/>
</dbReference>
<feature type="binding site" evidence="9">
    <location>
        <position position="110"/>
    </location>
    <ligand>
        <name>ATP</name>
        <dbReference type="ChEBI" id="CHEBI:30616"/>
    </ligand>
</feature>
<dbReference type="NCBIfam" id="TIGR00125">
    <property type="entry name" value="cyt_tran_rel"/>
    <property type="match status" value="1"/>
</dbReference>
<sequence length="174" mass="19799">MITRKRTIAIYPGSFDPLTNGHLDVIRRAQEIFDHVIVGVLYNSSKKTPLFSPEERISIIKECFGDPSVELDSARIEVETFDGLLVEYARMKNAVAIIRGMRALSDFESEFQMALMNRKLNREVQSVFLMTGLSWIFTSSSIIKEVARYGGDISDMVPKSVDRRVKEKFARTVT</sequence>
<feature type="binding site" evidence="9">
    <location>
        <position position="99"/>
    </location>
    <ligand>
        <name>substrate</name>
    </ligand>
</feature>
<feature type="binding site" evidence="9">
    <location>
        <position position="22"/>
    </location>
    <ligand>
        <name>ATP</name>
        <dbReference type="ChEBI" id="CHEBI:30616"/>
    </ligand>
</feature>
<keyword evidence="6 9" id="KW-0460">Magnesium</keyword>
<evidence type="ECO:0000313" key="11">
    <source>
        <dbReference type="EMBL" id="QBH13226.1"/>
    </source>
</evidence>
<dbReference type="GO" id="GO:0004595">
    <property type="term" value="F:pantetheine-phosphate adenylyltransferase activity"/>
    <property type="evidence" value="ECO:0007669"/>
    <property type="project" value="UniProtKB-UniRule"/>
</dbReference>
<comment type="subunit">
    <text evidence="9">Homohexamer.</text>
</comment>
<evidence type="ECO:0000313" key="14">
    <source>
        <dbReference type="Proteomes" id="UP000293902"/>
    </source>
</evidence>
<feature type="domain" description="Cytidyltransferase-like" evidence="10">
    <location>
        <begin position="10"/>
        <end position="145"/>
    </location>
</feature>
<dbReference type="InterPro" id="IPR004821">
    <property type="entry name" value="Cyt_trans-like"/>
</dbReference>
<dbReference type="PRINTS" id="PR01020">
    <property type="entry name" value="LPSBIOSNTHSS"/>
</dbReference>
<evidence type="ECO:0000256" key="3">
    <source>
        <dbReference type="ARBA" id="ARBA00022695"/>
    </source>
</evidence>
<comment type="subcellular location">
    <subcellularLocation>
        <location evidence="9">Cytoplasm</location>
    </subcellularLocation>
</comment>
<keyword evidence="7 9" id="KW-0173">Coenzyme A biosynthesis</keyword>
<dbReference type="InterPro" id="IPR014729">
    <property type="entry name" value="Rossmann-like_a/b/a_fold"/>
</dbReference>
<evidence type="ECO:0000313" key="12">
    <source>
        <dbReference type="EMBL" id="RAM02351.1"/>
    </source>
</evidence>
<keyword evidence="1 9" id="KW-0963">Cytoplasm</keyword>
<dbReference type="RefSeq" id="WP_111955725.1">
    <property type="nucleotide sequence ID" value="NZ_CP036313.1"/>
</dbReference>
<feature type="binding site" evidence="9">
    <location>
        <begin position="135"/>
        <end position="141"/>
    </location>
    <ligand>
        <name>ATP</name>
        <dbReference type="ChEBI" id="CHEBI:30616"/>
    </ligand>
</feature>
<dbReference type="OrthoDB" id="9806661at2"/>
<evidence type="ECO:0000313" key="13">
    <source>
        <dbReference type="Proteomes" id="UP000248798"/>
    </source>
</evidence>
<organism evidence="12 13">
    <name type="scientific">Desulfobacter hydrogenophilus</name>
    <dbReference type="NCBI Taxonomy" id="2291"/>
    <lineage>
        <taxon>Bacteria</taxon>
        <taxon>Pseudomonadati</taxon>
        <taxon>Thermodesulfobacteriota</taxon>
        <taxon>Desulfobacteria</taxon>
        <taxon>Desulfobacterales</taxon>
        <taxon>Desulfobacteraceae</taxon>
        <taxon>Desulfobacter</taxon>
    </lineage>
</organism>
<feature type="site" description="Transition state stabilizer" evidence="9">
    <location>
        <position position="22"/>
    </location>
</feature>
<dbReference type="Gene3D" id="3.40.50.620">
    <property type="entry name" value="HUPs"/>
    <property type="match status" value="1"/>
</dbReference>
<evidence type="ECO:0000256" key="1">
    <source>
        <dbReference type="ARBA" id="ARBA00022490"/>
    </source>
</evidence>
<reference evidence="12 13" key="1">
    <citation type="submission" date="2018-06" db="EMBL/GenBank/DDBJ databases">
        <title>Complete Genome Sequence of Desulfobacter hydrogenophilus (DSM3380).</title>
        <authorList>
            <person name="Marietou A."/>
            <person name="Schreiber L."/>
            <person name="Marshall I."/>
            <person name="Jorgensen B."/>
        </authorList>
    </citation>
    <scope>NUCLEOTIDE SEQUENCE [LARGE SCALE GENOMIC DNA]</scope>
    <source>
        <strain evidence="12 13">DSM 3380</strain>
    </source>
</reference>
<evidence type="ECO:0000256" key="4">
    <source>
        <dbReference type="ARBA" id="ARBA00022741"/>
    </source>
</evidence>
<evidence type="ECO:0000256" key="9">
    <source>
        <dbReference type="HAMAP-Rule" id="MF_00151"/>
    </source>
</evidence>
<dbReference type="AlphaFoldDB" id="A0A328FCI2"/>
<dbReference type="PANTHER" id="PTHR21342">
    <property type="entry name" value="PHOSPHOPANTETHEINE ADENYLYLTRANSFERASE"/>
    <property type="match status" value="1"/>
</dbReference>
<protein>
    <recommendedName>
        <fullName evidence="9">Phosphopantetheine adenylyltransferase</fullName>
        <ecNumber evidence="9">2.7.7.3</ecNumber>
    </recommendedName>
    <alternativeName>
        <fullName evidence="9">Dephospho-CoA pyrophosphorylase</fullName>
    </alternativeName>
    <alternativeName>
        <fullName evidence="9">Pantetheine-phosphate adenylyltransferase</fullName>
        <shortName evidence="9">PPAT</shortName>
    </alternativeName>
</protein>
<evidence type="ECO:0000256" key="2">
    <source>
        <dbReference type="ARBA" id="ARBA00022679"/>
    </source>
</evidence>
<dbReference type="UniPathway" id="UPA00241">
    <property type="reaction ID" value="UER00355"/>
</dbReference>
<dbReference type="GO" id="GO:0005524">
    <property type="term" value="F:ATP binding"/>
    <property type="evidence" value="ECO:0007669"/>
    <property type="project" value="UniProtKB-KW"/>
</dbReference>
<dbReference type="EMBL" id="CP036313">
    <property type="protein sequence ID" value="QBH13226.1"/>
    <property type="molecule type" value="Genomic_DNA"/>
</dbReference>
<dbReference type="NCBIfam" id="TIGR01510">
    <property type="entry name" value="coaD_prev_kdtB"/>
    <property type="match status" value="1"/>
</dbReference>
<dbReference type="InterPro" id="IPR001980">
    <property type="entry name" value="PPAT"/>
</dbReference>
<proteinExistence type="inferred from homology"/>
<evidence type="ECO:0000256" key="6">
    <source>
        <dbReference type="ARBA" id="ARBA00022842"/>
    </source>
</evidence>
<comment type="similarity">
    <text evidence="9">Belongs to the bacterial CoaD family.</text>
</comment>
<dbReference type="EC" id="2.7.7.3" evidence="9"/>
<keyword evidence="14" id="KW-1185">Reference proteome</keyword>
<dbReference type="SUPFAM" id="SSF52374">
    <property type="entry name" value="Nucleotidylyl transferase"/>
    <property type="match status" value="1"/>
</dbReference>
<keyword evidence="2 9" id="KW-0808">Transferase</keyword>
<name>A0A328FCI2_9BACT</name>
<comment type="catalytic activity">
    <reaction evidence="8 9">
        <text>(R)-4'-phosphopantetheine + ATP + H(+) = 3'-dephospho-CoA + diphosphate</text>
        <dbReference type="Rhea" id="RHEA:19801"/>
        <dbReference type="ChEBI" id="CHEBI:15378"/>
        <dbReference type="ChEBI" id="CHEBI:30616"/>
        <dbReference type="ChEBI" id="CHEBI:33019"/>
        <dbReference type="ChEBI" id="CHEBI:57328"/>
        <dbReference type="ChEBI" id="CHEBI:61723"/>
        <dbReference type="EC" id="2.7.7.3"/>
    </reaction>
</comment>